<feature type="transmembrane region" description="Helical" evidence="5">
    <location>
        <begin position="150"/>
        <end position="173"/>
    </location>
</feature>
<dbReference type="RefSeq" id="WP_272776563.1">
    <property type="nucleotide sequence ID" value="NZ_JAQQLI010000009.1"/>
</dbReference>
<feature type="transmembrane region" description="Helical" evidence="5">
    <location>
        <begin position="300"/>
        <end position="320"/>
    </location>
</feature>
<evidence type="ECO:0000256" key="1">
    <source>
        <dbReference type="ARBA" id="ARBA00004141"/>
    </source>
</evidence>
<dbReference type="PANTHER" id="PTHR43359:SF1">
    <property type="entry name" value="FORMATE HYDROGENLYASE SUBUNIT 4-RELATED"/>
    <property type="match status" value="1"/>
</dbReference>
<sequence length="324" mass="34321">MALTVDTALAVGLALQLLQITLVVAIAPLIMGLTRKVRARLLRRRGPPLLQPYLDLWKLFHKEAVVADNASWVYRRAPYVIFAATWVAAGLVPTYATGLLFSWSADLIAVVALLGTARFALALAGMDVGTAFGGLGSSREMMIASLAEPAMLLIAFAVALIAGTTQLSAIAALFATGDVGVRVSLGLALLALIIVGIAENARIPVDNPATHLELTMVHEAMILEYSGRHLAMIEAAAQVKLVLYFSLVACLFAPFGMAAGDKSWAALALGLATWLAKLLVFAVLLPIAETTVAKMRVFRYPAFLGSAFAAAALAVFLRFVSRGF</sequence>
<feature type="transmembrane region" description="Helical" evidence="5">
    <location>
        <begin position="265"/>
        <end position="288"/>
    </location>
</feature>
<dbReference type="Pfam" id="PF00146">
    <property type="entry name" value="NADHdh"/>
    <property type="match status" value="1"/>
</dbReference>
<name>A0ABT5J8U3_RHOTP</name>
<comment type="subcellular location">
    <subcellularLocation>
        <location evidence="1">Membrane</location>
        <topology evidence="1">Multi-pass membrane protein</topology>
    </subcellularLocation>
</comment>
<dbReference type="InterPro" id="IPR001694">
    <property type="entry name" value="NADH_UbQ_OxRdtase_su1/FPO"/>
</dbReference>
<evidence type="ECO:0000256" key="2">
    <source>
        <dbReference type="ARBA" id="ARBA00022692"/>
    </source>
</evidence>
<dbReference type="GO" id="GO:0050136">
    <property type="term" value="F:NADH dehydrogenase (quinone) (non-electrogenic) activity"/>
    <property type="evidence" value="ECO:0007669"/>
    <property type="project" value="UniProtKB-EC"/>
</dbReference>
<organism evidence="6 7">
    <name type="scientific">Rhodoplanes tepidamans</name>
    <name type="common">Rhodoplanes cryptolactis</name>
    <dbReference type="NCBI Taxonomy" id="200616"/>
    <lineage>
        <taxon>Bacteria</taxon>
        <taxon>Pseudomonadati</taxon>
        <taxon>Pseudomonadota</taxon>
        <taxon>Alphaproteobacteria</taxon>
        <taxon>Hyphomicrobiales</taxon>
        <taxon>Nitrobacteraceae</taxon>
        <taxon>Rhodoplanes</taxon>
    </lineage>
</organism>
<evidence type="ECO:0000313" key="7">
    <source>
        <dbReference type="Proteomes" id="UP001165652"/>
    </source>
</evidence>
<comment type="caution">
    <text evidence="6">The sequence shown here is derived from an EMBL/GenBank/DDBJ whole genome shotgun (WGS) entry which is preliminary data.</text>
</comment>
<dbReference type="EC" id="1.6.5.9" evidence="6"/>
<dbReference type="InterPro" id="IPR052561">
    <property type="entry name" value="ComplexI_Subunit1"/>
</dbReference>
<feature type="transmembrane region" description="Helical" evidence="5">
    <location>
        <begin position="13"/>
        <end position="34"/>
    </location>
</feature>
<accession>A0ABT5J8U3</accession>
<evidence type="ECO:0000313" key="6">
    <source>
        <dbReference type="EMBL" id="MDC7785719.1"/>
    </source>
</evidence>
<keyword evidence="4 5" id="KW-0472">Membrane</keyword>
<feature type="transmembrane region" description="Helical" evidence="5">
    <location>
        <begin position="241"/>
        <end position="259"/>
    </location>
</feature>
<keyword evidence="7" id="KW-1185">Reference proteome</keyword>
<feature type="transmembrane region" description="Helical" evidence="5">
    <location>
        <begin position="79"/>
        <end position="101"/>
    </location>
</feature>
<dbReference type="Proteomes" id="UP001165652">
    <property type="component" value="Unassembled WGS sequence"/>
</dbReference>
<protein>
    <submittedName>
        <fullName evidence="6">NADH-quinone oxidoreductase subunit H</fullName>
        <ecNumber evidence="6">1.6.5.9</ecNumber>
    </submittedName>
</protein>
<reference evidence="6" key="1">
    <citation type="journal article" date="2023" name="Microbiol Resour">
        <title>Genome Sequences of Rhodoplanes serenus and Two Thermotolerant Strains, Rhodoplanes tepidamans and 'Rhodoplanes cryptolactis,' Further Refine the Genus.</title>
        <authorList>
            <person name="Rayyan A.A."/>
            <person name="Kyndt J.A."/>
        </authorList>
    </citation>
    <scope>NUCLEOTIDE SEQUENCE</scope>
    <source>
        <strain evidence="6">DSM 9987</strain>
    </source>
</reference>
<proteinExistence type="predicted"/>
<feature type="transmembrane region" description="Helical" evidence="5">
    <location>
        <begin position="179"/>
        <end position="198"/>
    </location>
</feature>
<reference evidence="6" key="2">
    <citation type="submission" date="2023-02" db="EMBL/GenBank/DDBJ databases">
        <authorList>
            <person name="Rayyan A."/>
            <person name="Meyer T."/>
            <person name="Kyndt J.A."/>
        </authorList>
    </citation>
    <scope>NUCLEOTIDE SEQUENCE</scope>
    <source>
        <strain evidence="6">DSM 9987</strain>
    </source>
</reference>
<dbReference type="PANTHER" id="PTHR43359">
    <property type="entry name" value="FORMATE HYDROGENLYASE SUBUNIT 4"/>
    <property type="match status" value="1"/>
</dbReference>
<dbReference type="EMBL" id="JAQQLI010000009">
    <property type="protein sequence ID" value="MDC7785719.1"/>
    <property type="molecule type" value="Genomic_DNA"/>
</dbReference>
<evidence type="ECO:0000256" key="5">
    <source>
        <dbReference type="SAM" id="Phobius"/>
    </source>
</evidence>
<evidence type="ECO:0000256" key="3">
    <source>
        <dbReference type="ARBA" id="ARBA00022989"/>
    </source>
</evidence>
<keyword evidence="3 5" id="KW-1133">Transmembrane helix</keyword>
<feature type="transmembrane region" description="Helical" evidence="5">
    <location>
        <begin position="107"/>
        <end position="129"/>
    </location>
</feature>
<keyword evidence="2 5" id="KW-0812">Transmembrane</keyword>
<keyword evidence="6" id="KW-0560">Oxidoreductase</keyword>
<gene>
    <name evidence="6" type="ORF">PQJ73_08500</name>
</gene>
<evidence type="ECO:0000256" key="4">
    <source>
        <dbReference type="ARBA" id="ARBA00023136"/>
    </source>
</evidence>